<gene>
    <name evidence="2" type="ORF">HMPREF1074_04492</name>
</gene>
<evidence type="ECO:0000256" key="1">
    <source>
        <dbReference type="SAM" id="Phobius"/>
    </source>
</evidence>
<dbReference type="HOGENOM" id="CLU_3305328_0_0_10"/>
<reference evidence="2 3" key="1">
    <citation type="submission" date="2012-02" db="EMBL/GenBank/DDBJ databases">
        <title>The Genome Sequence of Bacteroides xylanisolvens CL03T12C04.</title>
        <authorList>
            <consortium name="The Broad Institute Genome Sequencing Platform"/>
            <person name="Earl A."/>
            <person name="Ward D."/>
            <person name="Feldgarden M."/>
            <person name="Gevers D."/>
            <person name="Zitomersky N.L."/>
            <person name="Coyne M.J."/>
            <person name="Comstock L.E."/>
            <person name="Young S.K."/>
            <person name="Zeng Q."/>
            <person name="Gargeya S."/>
            <person name="Fitzgerald M."/>
            <person name="Haas B."/>
            <person name="Abouelleil A."/>
            <person name="Alvarado L."/>
            <person name="Arachchi H.M."/>
            <person name="Berlin A."/>
            <person name="Chapman S.B."/>
            <person name="Gearin G."/>
            <person name="Goldberg J."/>
            <person name="Griggs A."/>
            <person name="Gujja S."/>
            <person name="Hansen M."/>
            <person name="Heiman D."/>
            <person name="Howarth C."/>
            <person name="Larimer J."/>
            <person name="Lui A."/>
            <person name="MacDonald P.J.P."/>
            <person name="McCowen C."/>
            <person name="Montmayeur A."/>
            <person name="Murphy C."/>
            <person name="Neiman D."/>
            <person name="Pearson M."/>
            <person name="Priest M."/>
            <person name="Roberts A."/>
            <person name="Saif S."/>
            <person name="Shea T."/>
            <person name="Sisk P."/>
            <person name="Stolte C."/>
            <person name="Sykes S."/>
            <person name="Wortman J."/>
            <person name="Nusbaum C."/>
            <person name="Birren B."/>
        </authorList>
    </citation>
    <scope>NUCLEOTIDE SEQUENCE [LARGE SCALE GENOMIC DNA]</scope>
    <source>
        <strain evidence="2 3">CL03T12C04</strain>
    </source>
</reference>
<evidence type="ECO:0000313" key="3">
    <source>
        <dbReference type="Proteomes" id="UP000003566"/>
    </source>
</evidence>
<keyword evidence="1" id="KW-1133">Transmembrane helix</keyword>
<keyword evidence="1" id="KW-0472">Membrane</keyword>
<keyword evidence="1" id="KW-0812">Transmembrane</keyword>
<name>I9UN14_9BACE</name>
<organism evidence="2 3">
    <name type="scientific">Bacteroides xylanisolvens CL03T12C04</name>
    <dbReference type="NCBI Taxonomy" id="997892"/>
    <lineage>
        <taxon>Bacteria</taxon>
        <taxon>Pseudomonadati</taxon>
        <taxon>Bacteroidota</taxon>
        <taxon>Bacteroidia</taxon>
        <taxon>Bacteroidales</taxon>
        <taxon>Bacteroidaceae</taxon>
        <taxon>Bacteroides</taxon>
    </lineage>
</organism>
<protein>
    <submittedName>
        <fullName evidence="2">Uncharacterized protein</fullName>
    </submittedName>
</protein>
<comment type="caution">
    <text evidence="2">The sequence shown here is derived from an EMBL/GenBank/DDBJ whole genome shotgun (WGS) entry which is preliminary data.</text>
</comment>
<proteinExistence type="predicted"/>
<sequence length="39" mass="4416">MHETVILNCVYSKQMPSGSLPAFTWGDVMFHIIFAAFIL</sequence>
<feature type="transmembrane region" description="Helical" evidence="1">
    <location>
        <begin position="20"/>
        <end position="38"/>
    </location>
</feature>
<evidence type="ECO:0000313" key="2">
    <source>
        <dbReference type="EMBL" id="EIY84061.1"/>
    </source>
</evidence>
<dbReference type="EMBL" id="AGXE01000032">
    <property type="protein sequence ID" value="EIY84061.1"/>
    <property type="molecule type" value="Genomic_DNA"/>
</dbReference>
<dbReference type="AlphaFoldDB" id="I9UN14"/>
<accession>I9UN14</accession>
<dbReference type="Proteomes" id="UP000003566">
    <property type="component" value="Unassembled WGS sequence"/>
</dbReference>